<comment type="caution">
    <text evidence="1">The sequence shown here is derived from an EMBL/GenBank/DDBJ whole genome shotgun (WGS) entry which is preliminary data.</text>
</comment>
<accession>A0ACC2JDA7</accession>
<sequence>MGMTQVDTMITRAPHRCYTDREQNPIVSPFAHLPITPNSVIPFGWSESQCGLGDTSRPVTAIQRRNHARVSDIVSRLQNFDGSVTELLAIASVQQQLDAAFDDLDHAENQLKGVFHQFELQGHMSQRQCQKANGAVRDLTRATQRIAQLTKKLADLQRHKPVSH</sequence>
<evidence type="ECO:0000313" key="2">
    <source>
        <dbReference type="Proteomes" id="UP001153332"/>
    </source>
</evidence>
<organism evidence="1 2">
    <name type="scientific">Lasiodiplodia mahajangana</name>
    <dbReference type="NCBI Taxonomy" id="1108764"/>
    <lineage>
        <taxon>Eukaryota</taxon>
        <taxon>Fungi</taxon>
        <taxon>Dikarya</taxon>
        <taxon>Ascomycota</taxon>
        <taxon>Pezizomycotina</taxon>
        <taxon>Dothideomycetes</taxon>
        <taxon>Dothideomycetes incertae sedis</taxon>
        <taxon>Botryosphaeriales</taxon>
        <taxon>Botryosphaeriaceae</taxon>
        <taxon>Lasiodiplodia</taxon>
    </lineage>
</organism>
<proteinExistence type="predicted"/>
<dbReference type="EMBL" id="JAPUUL010002492">
    <property type="protein sequence ID" value="KAJ8125228.1"/>
    <property type="molecule type" value="Genomic_DNA"/>
</dbReference>
<name>A0ACC2JDA7_9PEZI</name>
<reference evidence="1" key="1">
    <citation type="submission" date="2022-12" db="EMBL/GenBank/DDBJ databases">
        <title>Genome Sequence of Lasiodiplodia mahajangana.</title>
        <authorList>
            <person name="Buettner E."/>
        </authorList>
    </citation>
    <scope>NUCLEOTIDE SEQUENCE</scope>
    <source>
        <strain evidence="1">VT137</strain>
    </source>
</reference>
<evidence type="ECO:0000313" key="1">
    <source>
        <dbReference type="EMBL" id="KAJ8125228.1"/>
    </source>
</evidence>
<gene>
    <name evidence="1" type="ORF">O1611_g8412</name>
</gene>
<protein>
    <submittedName>
        <fullName evidence="1">Uncharacterized protein</fullName>
    </submittedName>
</protein>
<keyword evidence="2" id="KW-1185">Reference proteome</keyword>
<dbReference type="Proteomes" id="UP001153332">
    <property type="component" value="Unassembled WGS sequence"/>
</dbReference>